<name>A0A2J6RGZ5_HYAVF</name>
<dbReference type="Proteomes" id="UP000235786">
    <property type="component" value="Unassembled WGS sequence"/>
</dbReference>
<protein>
    <submittedName>
        <fullName evidence="3">Aldo/keto reductase</fullName>
    </submittedName>
</protein>
<evidence type="ECO:0000256" key="1">
    <source>
        <dbReference type="ARBA" id="ARBA00023002"/>
    </source>
</evidence>
<evidence type="ECO:0000313" key="4">
    <source>
        <dbReference type="Proteomes" id="UP000235786"/>
    </source>
</evidence>
<evidence type="ECO:0000259" key="2">
    <source>
        <dbReference type="Pfam" id="PF00248"/>
    </source>
</evidence>
<organism evidence="3 4">
    <name type="scientific">Hyaloscypha variabilis (strain UAMH 11265 / GT02V1 / F)</name>
    <name type="common">Meliniomyces variabilis</name>
    <dbReference type="NCBI Taxonomy" id="1149755"/>
    <lineage>
        <taxon>Eukaryota</taxon>
        <taxon>Fungi</taxon>
        <taxon>Dikarya</taxon>
        <taxon>Ascomycota</taxon>
        <taxon>Pezizomycotina</taxon>
        <taxon>Leotiomycetes</taxon>
        <taxon>Helotiales</taxon>
        <taxon>Hyaloscyphaceae</taxon>
        <taxon>Hyaloscypha</taxon>
        <taxon>Hyaloscypha variabilis</taxon>
    </lineage>
</organism>
<dbReference type="PANTHER" id="PTHR43364">
    <property type="entry name" value="NADH-SPECIFIC METHYLGLYOXAL REDUCTASE-RELATED"/>
    <property type="match status" value="1"/>
</dbReference>
<dbReference type="EMBL" id="KZ613949">
    <property type="protein sequence ID" value="PMD37782.1"/>
    <property type="molecule type" value="Genomic_DNA"/>
</dbReference>
<dbReference type="InterPro" id="IPR023210">
    <property type="entry name" value="NADP_OxRdtase_dom"/>
</dbReference>
<gene>
    <name evidence="3" type="ORF">L207DRAFT_493379</name>
</gene>
<keyword evidence="4" id="KW-1185">Reference proteome</keyword>
<dbReference type="Gene3D" id="3.20.20.100">
    <property type="entry name" value="NADP-dependent oxidoreductase domain"/>
    <property type="match status" value="1"/>
</dbReference>
<dbReference type="InterPro" id="IPR050523">
    <property type="entry name" value="AKR_Detox_Biosynth"/>
</dbReference>
<reference evidence="3 4" key="1">
    <citation type="submission" date="2016-04" db="EMBL/GenBank/DDBJ databases">
        <title>A degradative enzymes factory behind the ericoid mycorrhizal symbiosis.</title>
        <authorList>
            <consortium name="DOE Joint Genome Institute"/>
            <person name="Martino E."/>
            <person name="Morin E."/>
            <person name="Grelet G."/>
            <person name="Kuo A."/>
            <person name="Kohler A."/>
            <person name="Daghino S."/>
            <person name="Barry K."/>
            <person name="Choi C."/>
            <person name="Cichocki N."/>
            <person name="Clum A."/>
            <person name="Copeland A."/>
            <person name="Hainaut M."/>
            <person name="Haridas S."/>
            <person name="Labutti K."/>
            <person name="Lindquist E."/>
            <person name="Lipzen A."/>
            <person name="Khouja H.-R."/>
            <person name="Murat C."/>
            <person name="Ohm R."/>
            <person name="Olson A."/>
            <person name="Spatafora J."/>
            <person name="Veneault-Fourrey C."/>
            <person name="Henrissat B."/>
            <person name="Grigoriev I."/>
            <person name="Martin F."/>
            <person name="Perotto S."/>
        </authorList>
    </citation>
    <scope>NUCLEOTIDE SEQUENCE [LARGE SCALE GENOMIC DNA]</scope>
    <source>
        <strain evidence="3 4">F</strain>
    </source>
</reference>
<feature type="domain" description="NADP-dependent oxidoreductase" evidence="2">
    <location>
        <begin position="11"/>
        <end position="327"/>
    </location>
</feature>
<dbReference type="GO" id="GO:0016491">
    <property type="term" value="F:oxidoreductase activity"/>
    <property type="evidence" value="ECO:0007669"/>
    <property type="project" value="UniProtKB-KW"/>
</dbReference>
<dbReference type="AlphaFoldDB" id="A0A2J6RGZ5"/>
<dbReference type="CDD" id="cd19075">
    <property type="entry name" value="AKR_AKR7A1-5"/>
    <property type="match status" value="1"/>
</dbReference>
<proteinExistence type="predicted"/>
<dbReference type="PANTHER" id="PTHR43364:SF4">
    <property type="entry name" value="NAD(P)-LINKED OXIDOREDUCTASE SUPERFAMILY PROTEIN"/>
    <property type="match status" value="1"/>
</dbReference>
<keyword evidence="1" id="KW-0560">Oxidoreductase</keyword>
<evidence type="ECO:0000313" key="3">
    <source>
        <dbReference type="EMBL" id="PMD37782.1"/>
    </source>
</evidence>
<accession>A0A2J6RGZ5</accession>
<dbReference type="Pfam" id="PF00248">
    <property type="entry name" value="Aldo_ket_red"/>
    <property type="match status" value="1"/>
</dbReference>
<dbReference type="STRING" id="1149755.A0A2J6RGZ5"/>
<dbReference type="SUPFAM" id="SSF51430">
    <property type="entry name" value="NAD(P)-linked oxidoreductase"/>
    <property type="match status" value="1"/>
</dbReference>
<dbReference type="InterPro" id="IPR036812">
    <property type="entry name" value="NAD(P)_OxRdtase_dom_sf"/>
</dbReference>
<dbReference type="OrthoDB" id="48988at2759"/>
<sequence length="341" mass="38859">MAETPKTAVDIVFGAMTLGKQGAEQARVHSLEECASILDVFQKYGHSEIDTAIVYGGGSSEQYLGQLHWQDRGLIMDTKFSPRTDLGLGPDVKTTHSPAHLRLALQKSLESLKADKIDMWYLHAPERSTPYETTLREINNLHQEGYFRRFGISNYAAWEVAQICEICERNGWIRPSVYQGVYNALHRAVEPELFPCLRKYGVAFYAFNPLAGGYLTSRYTREMLTKDDEIEKGSRFDPQRRQGQNYRRRYWNEKYFDALDILRPVAQKHGLSEAECALRWITNHSLLKREFGDAIIIGASSAAQLEENLVNFEKGPLPEDVVKALDEGWTVVKGVCAQYFH</sequence>